<evidence type="ECO:0000313" key="1">
    <source>
        <dbReference type="EMBL" id="KAI3689880.1"/>
    </source>
</evidence>
<sequence length="98" mass="10614">MIQTKSHFFSHNSSSFPLGYQESCNLRTWKTTINRLFGSSVISFVFKATIFRTSHSTTPSGAPHTPLNARKKNAGTSTSVSAVTSPTQVTSTPTIPAH</sequence>
<proteinExistence type="predicted"/>
<reference evidence="1 2" key="2">
    <citation type="journal article" date="2022" name="Mol. Ecol. Resour.">
        <title>The genomes of chicory, endive, great burdock and yacon provide insights into Asteraceae paleo-polyploidization history and plant inulin production.</title>
        <authorList>
            <person name="Fan W."/>
            <person name="Wang S."/>
            <person name="Wang H."/>
            <person name="Wang A."/>
            <person name="Jiang F."/>
            <person name="Liu H."/>
            <person name="Zhao H."/>
            <person name="Xu D."/>
            <person name="Zhang Y."/>
        </authorList>
    </citation>
    <scope>NUCLEOTIDE SEQUENCE [LARGE SCALE GENOMIC DNA]</scope>
    <source>
        <strain evidence="2">cv. Punajuju</strain>
        <tissue evidence="1">Leaves</tissue>
    </source>
</reference>
<accession>A0ACB8YXW3</accession>
<dbReference type="Proteomes" id="UP001055811">
    <property type="component" value="Linkage Group LG09"/>
</dbReference>
<comment type="caution">
    <text evidence="1">The sequence shown here is derived from an EMBL/GenBank/DDBJ whole genome shotgun (WGS) entry which is preliminary data.</text>
</comment>
<keyword evidence="2" id="KW-1185">Reference proteome</keyword>
<reference evidence="2" key="1">
    <citation type="journal article" date="2022" name="Mol. Ecol. Resour.">
        <title>The genomes of chicory, endive, great burdock and yacon provide insights into Asteraceae palaeo-polyploidization history and plant inulin production.</title>
        <authorList>
            <person name="Fan W."/>
            <person name="Wang S."/>
            <person name="Wang H."/>
            <person name="Wang A."/>
            <person name="Jiang F."/>
            <person name="Liu H."/>
            <person name="Zhao H."/>
            <person name="Xu D."/>
            <person name="Zhang Y."/>
        </authorList>
    </citation>
    <scope>NUCLEOTIDE SEQUENCE [LARGE SCALE GENOMIC DNA]</scope>
    <source>
        <strain evidence="2">cv. Punajuju</strain>
    </source>
</reference>
<gene>
    <name evidence="1" type="ORF">L2E82_47850</name>
</gene>
<dbReference type="EMBL" id="CM042017">
    <property type="protein sequence ID" value="KAI3689880.1"/>
    <property type="molecule type" value="Genomic_DNA"/>
</dbReference>
<evidence type="ECO:0000313" key="2">
    <source>
        <dbReference type="Proteomes" id="UP001055811"/>
    </source>
</evidence>
<protein>
    <submittedName>
        <fullName evidence="1">Uncharacterized protein</fullName>
    </submittedName>
</protein>
<name>A0ACB8YXW3_CICIN</name>
<organism evidence="1 2">
    <name type="scientific">Cichorium intybus</name>
    <name type="common">Chicory</name>
    <dbReference type="NCBI Taxonomy" id="13427"/>
    <lineage>
        <taxon>Eukaryota</taxon>
        <taxon>Viridiplantae</taxon>
        <taxon>Streptophyta</taxon>
        <taxon>Embryophyta</taxon>
        <taxon>Tracheophyta</taxon>
        <taxon>Spermatophyta</taxon>
        <taxon>Magnoliopsida</taxon>
        <taxon>eudicotyledons</taxon>
        <taxon>Gunneridae</taxon>
        <taxon>Pentapetalae</taxon>
        <taxon>asterids</taxon>
        <taxon>campanulids</taxon>
        <taxon>Asterales</taxon>
        <taxon>Asteraceae</taxon>
        <taxon>Cichorioideae</taxon>
        <taxon>Cichorieae</taxon>
        <taxon>Cichoriinae</taxon>
        <taxon>Cichorium</taxon>
    </lineage>
</organism>